<proteinExistence type="predicted"/>
<keyword evidence="3 5" id="KW-1133">Transmembrane helix</keyword>
<reference evidence="6" key="1">
    <citation type="journal article" date="2014" name="Int. J. Syst. Evol. Microbiol.">
        <title>Complete genome sequence of Corynebacterium casei LMG S-19264T (=DSM 44701T), isolated from a smear-ripened cheese.</title>
        <authorList>
            <consortium name="US DOE Joint Genome Institute (JGI-PGF)"/>
            <person name="Walter F."/>
            <person name="Albersmeier A."/>
            <person name="Kalinowski J."/>
            <person name="Ruckert C."/>
        </authorList>
    </citation>
    <scope>NUCLEOTIDE SEQUENCE</scope>
    <source>
        <strain evidence="6">JCM 18487</strain>
    </source>
</reference>
<dbReference type="Pfam" id="PF02659">
    <property type="entry name" value="Mntp"/>
    <property type="match status" value="1"/>
</dbReference>
<evidence type="ECO:0000256" key="3">
    <source>
        <dbReference type="ARBA" id="ARBA00022989"/>
    </source>
</evidence>
<dbReference type="PANTHER" id="PTHR35529">
    <property type="entry name" value="MANGANESE EFFLUX PUMP MNTP-RELATED"/>
    <property type="match status" value="1"/>
</dbReference>
<dbReference type="InterPro" id="IPR003810">
    <property type="entry name" value="Mntp/YtaF"/>
</dbReference>
<dbReference type="AlphaFoldDB" id="A0A917K7X8"/>
<organism evidence="6 7">
    <name type="scientific">Alicyclobacillus cellulosilyticus</name>
    <dbReference type="NCBI Taxonomy" id="1003997"/>
    <lineage>
        <taxon>Bacteria</taxon>
        <taxon>Bacillati</taxon>
        <taxon>Bacillota</taxon>
        <taxon>Bacilli</taxon>
        <taxon>Bacillales</taxon>
        <taxon>Alicyclobacillaceae</taxon>
        <taxon>Alicyclobacillus</taxon>
    </lineage>
</organism>
<evidence type="ECO:0000256" key="2">
    <source>
        <dbReference type="ARBA" id="ARBA00022692"/>
    </source>
</evidence>
<evidence type="ECO:0000256" key="1">
    <source>
        <dbReference type="ARBA" id="ARBA00022475"/>
    </source>
</evidence>
<keyword evidence="7" id="KW-1185">Reference proteome</keyword>
<sequence length="185" mass="19306">MTEHLHDLLEICLMSLAIGMDAFSLSMGLGLNGLRRDQALRLAAWIGVFHVGMTLAGLWAGAVLGSRLGYAAHVFGAALLIGMGLHMLYGSVSQQPEAMPFGRTLSSKLAFSAGVSVDALSVGFSLGLRSTAYGVMSALAFGWAATWMCLAGMYVGKKANAWAGAWGEVVGACILIGYGAHFLFG</sequence>
<keyword evidence="1" id="KW-1003">Cell membrane</keyword>
<evidence type="ECO:0000256" key="4">
    <source>
        <dbReference type="ARBA" id="ARBA00023136"/>
    </source>
</evidence>
<dbReference type="Proteomes" id="UP000637695">
    <property type="component" value="Unassembled WGS sequence"/>
</dbReference>
<feature type="transmembrane region" description="Helical" evidence="5">
    <location>
        <begin position="43"/>
        <end position="64"/>
    </location>
</feature>
<reference evidence="6" key="2">
    <citation type="submission" date="2020-09" db="EMBL/GenBank/DDBJ databases">
        <authorList>
            <person name="Sun Q."/>
            <person name="Ohkuma M."/>
        </authorList>
    </citation>
    <scope>NUCLEOTIDE SEQUENCE</scope>
    <source>
        <strain evidence="6">JCM 18487</strain>
    </source>
</reference>
<name>A0A917K7X8_9BACL</name>
<accession>A0A917K7X8</accession>
<feature type="transmembrane region" description="Helical" evidence="5">
    <location>
        <begin position="70"/>
        <end position="89"/>
    </location>
</feature>
<keyword evidence="4 5" id="KW-0472">Membrane</keyword>
<evidence type="ECO:0000313" key="6">
    <source>
        <dbReference type="EMBL" id="GGJ02405.1"/>
    </source>
</evidence>
<feature type="transmembrane region" description="Helical" evidence="5">
    <location>
        <begin position="12"/>
        <end position="31"/>
    </location>
</feature>
<gene>
    <name evidence="6" type="primary">mntP</name>
    <name evidence="6" type="ORF">GCM10010885_09630</name>
</gene>
<comment type="caution">
    <text evidence="6">The sequence shown here is derived from an EMBL/GenBank/DDBJ whole genome shotgun (WGS) entry which is preliminary data.</text>
</comment>
<evidence type="ECO:0000313" key="7">
    <source>
        <dbReference type="Proteomes" id="UP000637695"/>
    </source>
</evidence>
<dbReference type="RefSeq" id="WP_229776415.1">
    <property type="nucleotide sequence ID" value="NZ_BMOY01000011.1"/>
</dbReference>
<evidence type="ECO:0000256" key="5">
    <source>
        <dbReference type="SAM" id="Phobius"/>
    </source>
</evidence>
<keyword evidence="2 5" id="KW-0812">Transmembrane</keyword>
<protein>
    <submittedName>
        <fullName evidence="6">Manganese efflux pump MntP</fullName>
    </submittedName>
</protein>
<feature type="transmembrane region" description="Helical" evidence="5">
    <location>
        <begin position="162"/>
        <end position="184"/>
    </location>
</feature>
<feature type="transmembrane region" description="Helical" evidence="5">
    <location>
        <begin position="134"/>
        <end position="155"/>
    </location>
</feature>
<dbReference type="PANTHER" id="PTHR35529:SF1">
    <property type="entry name" value="MANGANESE EFFLUX PUMP MNTP-RELATED"/>
    <property type="match status" value="1"/>
</dbReference>
<dbReference type="EMBL" id="BMOY01000011">
    <property type="protein sequence ID" value="GGJ02405.1"/>
    <property type="molecule type" value="Genomic_DNA"/>
</dbReference>